<evidence type="ECO:0000313" key="2">
    <source>
        <dbReference type="EMBL" id="QDA56623.1"/>
    </source>
</evidence>
<evidence type="ECO:0000259" key="1">
    <source>
        <dbReference type="Pfam" id="PF14534"/>
    </source>
</evidence>
<name>A0A5B7ZPY1_9GAMM</name>
<dbReference type="AlphaFoldDB" id="A0A5B7ZPY1"/>
<feature type="domain" description="DUF4440" evidence="1">
    <location>
        <begin position="62"/>
        <end position="172"/>
    </location>
</feature>
<dbReference type="SUPFAM" id="SSF54427">
    <property type="entry name" value="NTF2-like"/>
    <property type="match status" value="1"/>
</dbReference>
<dbReference type="EMBL" id="CP040871">
    <property type="protein sequence ID" value="QDA56623.1"/>
    <property type="molecule type" value="Genomic_DNA"/>
</dbReference>
<sequence>MIAKRHDHRPIACRWTRADAAIRVPSPGVAMRRGFAIALLSVPLAQAQSPAGDAAAACAVWERETSFAQTVADHDAAAFAAHLQPGAVFIGGDGNGTRGRAAIASEWAGLIDGKGLLLRWYPDAVDVSGDGKTALSRGPYWMDNPAAPADKRYRAGRFISTWVRGEDGQWRVAFDGGGGNVPKPATQAEVEALAAARKACPYR</sequence>
<evidence type="ECO:0000313" key="3">
    <source>
        <dbReference type="Proteomes" id="UP000308149"/>
    </source>
</evidence>
<dbReference type="InterPro" id="IPR032710">
    <property type="entry name" value="NTF2-like_dom_sf"/>
</dbReference>
<dbReference type="Pfam" id="PF14534">
    <property type="entry name" value="DUF4440"/>
    <property type="match status" value="1"/>
</dbReference>
<accession>A0A5B7ZPY1</accession>
<dbReference type="OrthoDB" id="6385935at2"/>
<dbReference type="InterPro" id="IPR027843">
    <property type="entry name" value="DUF4440"/>
</dbReference>
<dbReference type="Proteomes" id="UP000308149">
    <property type="component" value="Chromosome"/>
</dbReference>
<dbReference type="Gene3D" id="3.10.450.50">
    <property type="match status" value="1"/>
</dbReference>
<proteinExistence type="predicted"/>
<protein>
    <submittedName>
        <fullName evidence="2">DUF4440 domain-containing protein</fullName>
    </submittedName>
</protein>
<keyword evidence="3" id="KW-1185">Reference proteome</keyword>
<dbReference type="KEGG" id="thes:FHQ07_04490"/>
<gene>
    <name evidence="2" type="ORF">FHQ07_04490</name>
</gene>
<reference evidence="2 3" key="1">
    <citation type="submission" date="2019-06" db="EMBL/GenBank/DDBJ databases">
        <title>Thermomonas aquatica sp. nov., isolated from an industrial wastewater treatment plant.</title>
        <authorList>
            <person name="Jeon J.H."/>
            <person name="Park D.-S."/>
        </authorList>
    </citation>
    <scope>NUCLEOTIDE SEQUENCE [LARGE SCALE GENOMIC DNA]</scope>
    <source>
        <strain evidence="2 3">SY21</strain>
    </source>
</reference>
<organism evidence="2 3">
    <name type="scientific">Thermomonas aquatica</name>
    <dbReference type="NCBI Taxonomy" id="2202149"/>
    <lineage>
        <taxon>Bacteria</taxon>
        <taxon>Pseudomonadati</taxon>
        <taxon>Pseudomonadota</taxon>
        <taxon>Gammaproteobacteria</taxon>
        <taxon>Lysobacterales</taxon>
        <taxon>Lysobacteraceae</taxon>
        <taxon>Thermomonas</taxon>
    </lineage>
</organism>